<dbReference type="RefSeq" id="WP_272446419.1">
    <property type="nucleotide sequence ID" value="NZ_JAMQKC010000008.1"/>
</dbReference>
<evidence type="ECO:0000313" key="2">
    <source>
        <dbReference type="Proteomes" id="UP001145069"/>
    </source>
</evidence>
<dbReference type="AlphaFoldDB" id="A0A9X4AEV7"/>
<reference evidence="1" key="1">
    <citation type="submission" date="2022-06" db="EMBL/GenBank/DDBJ databases">
        <title>Aquibacillus sp. a new bacterium isolated from soil saline samples.</title>
        <authorList>
            <person name="Galisteo C."/>
            <person name="De La Haba R."/>
            <person name="Sanchez-Porro C."/>
            <person name="Ventosa A."/>
        </authorList>
    </citation>
    <scope>NUCLEOTIDE SEQUENCE</scope>
    <source>
        <strain evidence="1">3ASR75-54</strain>
    </source>
</reference>
<dbReference type="EMBL" id="JAMQKC010000008">
    <property type="protein sequence ID" value="MDC3417352.1"/>
    <property type="molecule type" value="Genomic_DNA"/>
</dbReference>
<comment type="caution">
    <text evidence="1">The sequence shown here is derived from an EMBL/GenBank/DDBJ whole genome shotgun (WGS) entry which is preliminary data.</text>
</comment>
<accession>A0A9X4AEV7</accession>
<name>A0A9X4AEV7_9BACI</name>
<evidence type="ECO:0000313" key="1">
    <source>
        <dbReference type="EMBL" id="MDC3417352.1"/>
    </source>
</evidence>
<gene>
    <name evidence="1" type="ORF">NC799_10645</name>
</gene>
<proteinExistence type="predicted"/>
<dbReference type="Proteomes" id="UP001145069">
    <property type="component" value="Unassembled WGS sequence"/>
</dbReference>
<keyword evidence="2" id="KW-1185">Reference proteome</keyword>
<organism evidence="1 2">
    <name type="scientific">Aquibacillus salsiterrae</name>
    <dbReference type="NCBI Taxonomy" id="2950439"/>
    <lineage>
        <taxon>Bacteria</taxon>
        <taxon>Bacillati</taxon>
        <taxon>Bacillota</taxon>
        <taxon>Bacilli</taxon>
        <taxon>Bacillales</taxon>
        <taxon>Bacillaceae</taxon>
        <taxon>Aquibacillus</taxon>
    </lineage>
</organism>
<protein>
    <submittedName>
        <fullName evidence="1">Uncharacterized protein</fullName>
    </submittedName>
</protein>
<sequence>MIESCFYCGSHVIEGALHQINFFHNDVDREEMLCPECYKDWLEGIKE</sequence>